<proteinExistence type="predicted"/>
<feature type="compositionally biased region" description="Basic and acidic residues" evidence="1">
    <location>
        <begin position="198"/>
        <end position="214"/>
    </location>
</feature>
<feature type="transmembrane region" description="Helical" evidence="2">
    <location>
        <begin position="423"/>
        <end position="447"/>
    </location>
</feature>
<feature type="region of interest" description="Disordered" evidence="1">
    <location>
        <begin position="57"/>
        <end position="258"/>
    </location>
</feature>
<feature type="compositionally biased region" description="Acidic residues" evidence="1">
    <location>
        <begin position="369"/>
        <end position="390"/>
    </location>
</feature>
<sequence length="450" mass="53051">MSNNEILSIRIPHKTKKARLIELLGNEGIRLPLKTPHKKVVRTFKKKQEEIKKQLKNMKPEIITIDSDSESEEEVVKKKITKKKEKKKPQKKKEIKKTKKTKKKKQTKPIIEEEIESEQEEEKEEEEEEKKEEKKEEEEEEEEKKEEEEEKERETSKKNIPIGSPKITQKKKNIKIESSGRLTNKKKKQKQKQKKKKTKEETQTNRKLNFERSPKKIINNNIFQENNSSKKKRNLDQLDDFSESETGSDLDENNVSLNATPTADNLHILKQRRTISKNKNNESVYKSPMKTSLNSADKTQKKGLRENSKETIELAFNVDEIKNRPEADVFPNIKNVNWDPNDEIEEGSNHLVNLDNSNQNYYLSQNEQEIVDEEESDEDEDDDDNEEEELQQTHVPNRVFIHQTTQNSSILDKILNTQFDPCIYSVFIIVIFLLLWFFVLPLILSWLKQL</sequence>
<evidence type="ECO:0000256" key="2">
    <source>
        <dbReference type="SAM" id="Phobius"/>
    </source>
</evidence>
<keyword evidence="4" id="KW-1185">Reference proteome</keyword>
<feature type="compositionally biased region" description="Basic residues" evidence="1">
    <location>
        <begin position="183"/>
        <end position="197"/>
    </location>
</feature>
<feature type="compositionally biased region" description="Polar residues" evidence="1">
    <location>
        <begin position="218"/>
        <end position="227"/>
    </location>
</feature>
<feature type="compositionally biased region" description="Acidic residues" evidence="1">
    <location>
        <begin position="237"/>
        <end position="252"/>
    </location>
</feature>
<gene>
    <name evidence="3" type="ORF">M0813_29047</name>
</gene>
<name>A0ABQ8XSY0_9EUKA</name>
<feature type="compositionally biased region" description="Basic residues" evidence="1">
    <location>
        <begin position="78"/>
        <end position="107"/>
    </location>
</feature>
<dbReference type="EMBL" id="JAOAOG010000266">
    <property type="protein sequence ID" value="KAJ6235067.1"/>
    <property type="molecule type" value="Genomic_DNA"/>
</dbReference>
<reference evidence="3" key="1">
    <citation type="submission" date="2022-08" db="EMBL/GenBank/DDBJ databases">
        <title>Novel sulfate-reducing endosymbionts in the free-living metamonad Anaeramoeba.</title>
        <authorList>
            <person name="Jerlstrom-Hultqvist J."/>
            <person name="Cepicka I."/>
            <person name="Gallot-Lavallee L."/>
            <person name="Salas-Leiva D."/>
            <person name="Curtis B.A."/>
            <person name="Zahonova K."/>
            <person name="Pipaliya S."/>
            <person name="Dacks J."/>
            <person name="Roger A.J."/>
        </authorList>
    </citation>
    <scope>NUCLEOTIDE SEQUENCE</scope>
    <source>
        <strain evidence="3">Schooner1</strain>
    </source>
</reference>
<feature type="compositionally biased region" description="Polar residues" evidence="1">
    <location>
        <begin position="284"/>
        <end position="297"/>
    </location>
</feature>
<evidence type="ECO:0000313" key="3">
    <source>
        <dbReference type="EMBL" id="KAJ6235067.1"/>
    </source>
</evidence>
<evidence type="ECO:0000256" key="1">
    <source>
        <dbReference type="SAM" id="MobiDB-lite"/>
    </source>
</evidence>
<keyword evidence="2" id="KW-1133">Transmembrane helix</keyword>
<comment type="caution">
    <text evidence="3">The sequence shown here is derived from an EMBL/GenBank/DDBJ whole genome shotgun (WGS) entry which is preliminary data.</text>
</comment>
<evidence type="ECO:0000313" key="4">
    <source>
        <dbReference type="Proteomes" id="UP001150062"/>
    </source>
</evidence>
<dbReference type="Proteomes" id="UP001150062">
    <property type="component" value="Unassembled WGS sequence"/>
</dbReference>
<keyword evidence="2" id="KW-0812">Transmembrane</keyword>
<organism evidence="3 4">
    <name type="scientific">Anaeramoeba flamelloides</name>
    <dbReference type="NCBI Taxonomy" id="1746091"/>
    <lineage>
        <taxon>Eukaryota</taxon>
        <taxon>Metamonada</taxon>
        <taxon>Anaeramoebidae</taxon>
        <taxon>Anaeramoeba</taxon>
    </lineage>
</organism>
<keyword evidence="2" id="KW-0472">Membrane</keyword>
<accession>A0ABQ8XSY0</accession>
<protein>
    <submittedName>
        <fullName evidence="3">Uncharacterized protein</fullName>
    </submittedName>
</protein>
<feature type="region of interest" description="Disordered" evidence="1">
    <location>
        <begin position="284"/>
        <end position="306"/>
    </location>
</feature>
<feature type="region of interest" description="Disordered" evidence="1">
    <location>
        <begin position="368"/>
        <end position="396"/>
    </location>
</feature>
<feature type="compositionally biased region" description="Acidic residues" evidence="1">
    <location>
        <begin position="112"/>
        <end position="151"/>
    </location>
</feature>